<evidence type="ECO:0000313" key="2">
    <source>
        <dbReference type="EMBL" id="CAK1554760.1"/>
    </source>
</evidence>
<reference evidence="2 3" key="1">
    <citation type="submission" date="2023-11" db="EMBL/GenBank/DDBJ databases">
        <authorList>
            <person name="Okamura Y."/>
        </authorList>
    </citation>
    <scope>NUCLEOTIDE SEQUENCE [LARGE SCALE GENOMIC DNA]</scope>
</reference>
<feature type="region of interest" description="Disordered" evidence="1">
    <location>
        <begin position="1"/>
        <end position="66"/>
    </location>
</feature>
<organism evidence="2 3">
    <name type="scientific">Leptosia nina</name>
    <dbReference type="NCBI Taxonomy" id="320188"/>
    <lineage>
        <taxon>Eukaryota</taxon>
        <taxon>Metazoa</taxon>
        <taxon>Ecdysozoa</taxon>
        <taxon>Arthropoda</taxon>
        <taxon>Hexapoda</taxon>
        <taxon>Insecta</taxon>
        <taxon>Pterygota</taxon>
        <taxon>Neoptera</taxon>
        <taxon>Endopterygota</taxon>
        <taxon>Lepidoptera</taxon>
        <taxon>Glossata</taxon>
        <taxon>Ditrysia</taxon>
        <taxon>Papilionoidea</taxon>
        <taxon>Pieridae</taxon>
        <taxon>Pierinae</taxon>
        <taxon>Leptosia</taxon>
    </lineage>
</organism>
<name>A0AAV1JZQ1_9NEOP</name>
<accession>A0AAV1JZQ1</accession>
<evidence type="ECO:0000256" key="1">
    <source>
        <dbReference type="SAM" id="MobiDB-lite"/>
    </source>
</evidence>
<sequence>MSRAAAAEANPTRCVPSRPTLTLSNNNDAGLTSLSNPYSNTTKPARPTSTRCSVDTRSTPEPVSPR</sequence>
<evidence type="ECO:0000313" key="3">
    <source>
        <dbReference type="Proteomes" id="UP001497472"/>
    </source>
</evidence>
<dbReference type="AlphaFoldDB" id="A0AAV1JZQ1"/>
<comment type="caution">
    <text evidence="2">The sequence shown here is derived from an EMBL/GenBank/DDBJ whole genome shotgun (WGS) entry which is preliminary data.</text>
</comment>
<proteinExistence type="predicted"/>
<protein>
    <submittedName>
        <fullName evidence="2">Uncharacterized protein</fullName>
    </submittedName>
</protein>
<dbReference type="Proteomes" id="UP001497472">
    <property type="component" value="Unassembled WGS sequence"/>
</dbReference>
<feature type="compositionally biased region" description="Polar residues" evidence="1">
    <location>
        <begin position="19"/>
        <end position="66"/>
    </location>
</feature>
<keyword evidence="3" id="KW-1185">Reference proteome</keyword>
<dbReference type="EMBL" id="CAVLEF010000279">
    <property type="protein sequence ID" value="CAK1554760.1"/>
    <property type="molecule type" value="Genomic_DNA"/>
</dbReference>
<gene>
    <name evidence="2" type="ORF">LNINA_LOCUS13632</name>
</gene>